<feature type="transmembrane region" description="Helical" evidence="1">
    <location>
        <begin position="103"/>
        <end position="124"/>
    </location>
</feature>
<evidence type="ECO:0000313" key="4">
    <source>
        <dbReference type="EMBL" id="SFF13413.1"/>
    </source>
</evidence>
<dbReference type="Gene3D" id="3.55.50.30">
    <property type="match status" value="1"/>
</dbReference>
<dbReference type="STRING" id="1003.SAMN04488541_101715"/>
<dbReference type="InterPro" id="IPR012373">
    <property type="entry name" value="Ferrdict_sens_TM"/>
</dbReference>
<evidence type="ECO:0000313" key="5">
    <source>
        <dbReference type="Proteomes" id="UP000199513"/>
    </source>
</evidence>
<dbReference type="Pfam" id="PF16344">
    <property type="entry name" value="FecR_C"/>
    <property type="match status" value="1"/>
</dbReference>
<evidence type="ECO:0000259" key="3">
    <source>
        <dbReference type="Pfam" id="PF16344"/>
    </source>
</evidence>
<name>A0A1I2G8D0_9BACT</name>
<dbReference type="GO" id="GO:0016989">
    <property type="term" value="F:sigma factor antagonist activity"/>
    <property type="evidence" value="ECO:0007669"/>
    <property type="project" value="TreeGrafter"/>
</dbReference>
<dbReference type="PANTHER" id="PTHR30273:SF2">
    <property type="entry name" value="PROTEIN FECR"/>
    <property type="match status" value="1"/>
</dbReference>
<dbReference type="EMBL" id="FONY01000017">
    <property type="protein sequence ID" value="SFF13413.1"/>
    <property type="molecule type" value="Genomic_DNA"/>
</dbReference>
<evidence type="ECO:0000259" key="2">
    <source>
        <dbReference type="Pfam" id="PF04773"/>
    </source>
</evidence>
<keyword evidence="5" id="KW-1185">Reference proteome</keyword>
<reference evidence="4 5" key="1">
    <citation type="submission" date="2016-10" db="EMBL/GenBank/DDBJ databases">
        <authorList>
            <person name="de Groot N.N."/>
        </authorList>
    </citation>
    <scope>NUCLEOTIDE SEQUENCE [LARGE SCALE GENOMIC DNA]</scope>
    <source>
        <strain>GEY</strain>
        <strain evidence="5">DSM 9560</strain>
    </source>
</reference>
<accession>A0A1I2G8D0</accession>
<sequence length="346" mass="40231">MTTNNYQNYSLEDFLEDKYFRDWVKCPNEQTDEFWKSMQKQSPEKEAMIAQARLILLGFMVEEEVVSKENIDLLWQKVQQKQKLSVFYKNSQRPLFSKPSARMYSVAASLALLMVVSIVFWYNYIRFVPIVYQTKYGQMQTIVLPDGSKVMLNANSRLEIHKEWKETESRELSLVGEAFFEVEKKPATEQKFIVHTADLDVVVLGTSFNVSDRYAKTKVVLKEGAVTLKLNNKQGVRNEQEIVMQVGEMVEFSKKENKLVKQKVNAERYASWKENKLIFEDTPMREIALLIQENYGLEVSFEDESLAKRKITGTIPSQNLQILLSSLETIFDVKITQKNEKLILGK</sequence>
<keyword evidence="1" id="KW-0472">Membrane</keyword>
<feature type="domain" description="FecR protein" evidence="2">
    <location>
        <begin position="131"/>
        <end position="226"/>
    </location>
</feature>
<keyword evidence="1" id="KW-0812">Transmembrane</keyword>
<keyword evidence="1" id="KW-1133">Transmembrane helix</keyword>
<evidence type="ECO:0000256" key="1">
    <source>
        <dbReference type="SAM" id="Phobius"/>
    </source>
</evidence>
<protein>
    <submittedName>
        <fullName evidence="4">Ferric-dicitrate binding protein FerR, regulates iron transport through sigma-19</fullName>
    </submittedName>
</protein>
<feature type="domain" description="Protein FecR C-terminal" evidence="3">
    <location>
        <begin position="276"/>
        <end position="343"/>
    </location>
</feature>
<dbReference type="RefSeq" id="WP_091544946.1">
    <property type="nucleotide sequence ID" value="NZ_FONY01000017.1"/>
</dbReference>
<gene>
    <name evidence="4" type="ORF">SAMN04488541_101715</name>
</gene>
<proteinExistence type="predicted"/>
<dbReference type="PANTHER" id="PTHR30273">
    <property type="entry name" value="PERIPLASMIC SIGNAL SENSOR AND SIGMA FACTOR ACTIVATOR FECR-RELATED"/>
    <property type="match status" value="1"/>
</dbReference>
<dbReference type="InterPro" id="IPR032508">
    <property type="entry name" value="FecR_C"/>
</dbReference>
<dbReference type="InterPro" id="IPR006860">
    <property type="entry name" value="FecR"/>
</dbReference>
<dbReference type="OrthoDB" id="1523489at2"/>
<dbReference type="Pfam" id="PF04773">
    <property type="entry name" value="FecR"/>
    <property type="match status" value="1"/>
</dbReference>
<dbReference type="PIRSF" id="PIRSF018266">
    <property type="entry name" value="FecR"/>
    <property type="match status" value="1"/>
</dbReference>
<dbReference type="Gene3D" id="2.60.120.1440">
    <property type="match status" value="1"/>
</dbReference>
<organism evidence="4 5">
    <name type="scientific">Thermoflexibacter ruber</name>
    <dbReference type="NCBI Taxonomy" id="1003"/>
    <lineage>
        <taxon>Bacteria</taxon>
        <taxon>Pseudomonadati</taxon>
        <taxon>Bacteroidota</taxon>
        <taxon>Cytophagia</taxon>
        <taxon>Cytophagales</taxon>
        <taxon>Thermoflexibacteraceae</taxon>
        <taxon>Thermoflexibacter</taxon>
    </lineage>
</organism>
<dbReference type="Proteomes" id="UP000199513">
    <property type="component" value="Unassembled WGS sequence"/>
</dbReference>
<dbReference type="AlphaFoldDB" id="A0A1I2G8D0"/>